<comment type="similarity">
    <text evidence="7">Belongs to the glycosyltransferase 87 family.</text>
</comment>
<evidence type="ECO:0000256" key="7">
    <source>
        <dbReference type="ARBA" id="ARBA00024033"/>
    </source>
</evidence>
<evidence type="ECO:0000256" key="8">
    <source>
        <dbReference type="SAM" id="Phobius"/>
    </source>
</evidence>
<organism evidence="9 10">
    <name type="scientific">Saccharothrix lopnurensis</name>
    <dbReference type="NCBI Taxonomy" id="1670621"/>
    <lineage>
        <taxon>Bacteria</taxon>
        <taxon>Bacillati</taxon>
        <taxon>Actinomycetota</taxon>
        <taxon>Actinomycetes</taxon>
        <taxon>Pseudonocardiales</taxon>
        <taxon>Pseudonocardiaceae</taxon>
        <taxon>Saccharothrix</taxon>
    </lineage>
</organism>
<comment type="subcellular location">
    <subcellularLocation>
        <location evidence="1">Cell membrane</location>
        <topology evidence="1">Multi-pass membrane protein</topology>
    </subcellularLocation>
</comment>
<sequence>MPSDPSAPVTWERRLLAVAPWLLIASALVRTWTIVTGFGNETIDLYVYWALAPHVLEGDLYQVTSPHSPPDFPLPFTYPPFGALVFLPMTWLPWVAAQWTFRLLSGLCLYWLVRVSLRLVAGPGWTAEPRVWRRRAILWTAVLLWLQPVYHTFEFGQINLVLAGVVLAAMVARDPRVAGAGIGLTAGVKLVPAISGLYFLATRRFAAAAWSVVAFAVSVALSFLVDAEQARRYWFELLGAADRVGPVATAHNQSLRGALSRTLGYDVGTSWPWIVAAVVSVVVAGLALRVAVRARDALLGVLVVQFLGLLLSPISWDHHWVWVGALLIWLAHSRVVPWVRWTLLALWCPIMFWDLIAFQLDRQPTIWTISRPGWLSLVGWAYPAFALLTLAAVAFVLKDRLGGDRGPASAEVDGLDGAKAA</sequence>
<reference evidence="10" key="1">
    <citation type="journal article" date="2019" name="Int. J. Syst. Evol. Microbiol.">
        <title>The Global Catalogue of Microorganisms (GCM) 10K type strain sequencing project: providing services to taxonomists for standard genome sequencing and annotation.</title>
        <authorList>
            <consortium name="The Broad Institute Genomics Platform"/>
            <consortium name="The Broad Institute Genome Sequencing Center for Infectious Disease"/>
            <person name="Wu L."/>
            <person name="Ma J."/>
        </authorList>
    </citation>
    <scope>NUCLEOTIDE SEQUENCE [LARGE SCALE GENOMIC DNA]</scope>
    <source>
        <strain evidence="10">CGMCC 4.7246</strain>
    </source>
</reference>
<feature type="transmembrane region" description="Helical" evidence="8">
    <location>
        <begin position="177"/>
        <end position="200"/>
    </location>
</feature>
<dbReference type="Pfam" id="PF09594">
    <property type="entry name" value="GT87"/>
    <property type="match status" value="1"/>
</dbReference>
<evidence type="ECO:0000256" key="5">
    <source>
        <dbReference type="ARBA" id="ARBA00022989"/>
    </source>
</evidence>
<name>A0ABW1P306_9PSEU</name>
<feature type="transmembrane region" description="Helical" evidence="8">
    <location>
        <begin position="207"/>
        <end position="225"/>
    </location>
</feature>
<keyword evidence="4 8" id="KW-0812">Transmembrane</keyword>
<keyword evidence="10" id="KW-1185">Reference proteome</keyword>
<feature type="transmembrane region" description="Helical" evidence="8">
    <location>
        <begin position="271"/>
        <end position="290"/>
    </location>
</feature>
<comment type="caution">
    <text evidence="9">The sequence shown here is derived from an EMBL/GenBank/DDBJ whole genome shotgun (WGS) entry which is preliminary data.</text>
</comment>
<protein>
    <submittedName>
        <fullName evidence="9">Glycosyltransferase 87 family protein</fullName>
    </submittedName>
</protein>
<feature type="transmembrane region" description="Helical" evidence="8">
    <location>
        <begin position="297"/>
        <end position="314"/>
    </location>
</feature>
<evidence type="ECO:0000256" key="3">
    <source>
        <dbReference type="ARBA" id="ARBA00022679"/>
    </source>
</evidence>
<gene>
    <name evidence="9" type="ORF">ACFP3R_11610</name>
</gene>
<keyword evidence="3" id="KW-0808">Transferase</keyword>
<feature type="transmembrane region" description="Helical" evidence="8">
    <location>
        <begin position="380"/>
        <end position="397"/>
    </location>
</feature>
<evidence type="ECO:0000256" key="6">
    <source>
        <dbReference type="ARBA" id="ARBA00023136"/>
    </source>
</evidence>
<accession>A0ABW1P306</accession>
<dbReference type="RefSeq" id="WP_380635379.1">
    <property type="nucleotide sequence ID" value="NZ_JBHSQO010000009.1"/>
</dbReference>
<evidence type="ECO:0000313" key="9">
    <source>
        <dbReference type="EMBL" id="MFC6089918.1"/>
    </source>
</evidence>
<dbReference type="EMBL" id="JBHSQO010000009">
    <property type="protein sequence ID" value="MFC6089918.1"/>
    <property type="molecule type" value="Genomic_DNA"/>
</dbReference>
<dbReference type="Proteomes" id="UP001596220">
    <property type="component" value="Unassembled WGS sequence"/>
</dbReference>
<keyword evidence="2" id="KW-1003">Cell membrane</keyword>
<evidence type="ECO:0000256" key="4">
    <source>
        <dbReference type="ARBA" id="ARBA00022692"/>
    </source>
</evidence>
<keyword evidence="5 8" id="KW-1133">Transmembrane helix</keyword>
<dbReference type="InterPro" id="IPR018584">
    <property type="entry name" value="GT87"/>
</dbReference>
<keyword evidence="6 8" id="KW-0472">Membrane</keyword>
<proteinExistence type="inferred from homology"/>
<feature type="transmembrane region" description="Helical" evidence="8">
    <location>
        <begin position="343"/>
        <end position="360"/>
    </location>
</feature>
<evidence type="ECO:0000256" key="2">
    <source>
        <dbReference type="ARBA" id="ARBA00022475"/>
    </source>
</evidence>
<evidence type="ECO:0000313" key="10">
    <source>
        <dbReference type="Proteomes" id="UP001596220"/>
    </source>
</evidence>
<evidence type="ECO:0000256" key="1">
    <source>
        <dbReference type="ARBA" id="ARBA00004651"/>
    </source>
</evidence>